<keyword evidence="3" id="KW-0328">Glycosyltransferase</keyword>
<feature type="transmembrane region" description="Helical" evidence="8">
    <location>
        <begin position="273"/>
        <end position="290"/>
    </location>
</feature>
<keyword evidence="6 8" id="KW-1133">Transmembrane helix</keyword>
<keyword evidence="4" id="KW-0808">Transferase</keyword>
<comment type="caution">
    <text evidence="9">The sequence shown here is derived from an EMBL/GenBank/DDBJ whole genome shotgun (WGS) entry which is preliminary data.</text>
</comment>
<evidence type="ECO:0000313" key="9">
    <source>
        <dbReference type="EMBL" id="EAY30884.1"/>
    </source>
</evidence>
<keyword evidence="10" id="KW-1185">Reference proteome</keyword>
<evidence type="ECO:0000256" key="1">
    <source>
        <dbReference type="ARBA" id="ARBA00004651"/>
    </source>
</evidence>
<proteinExistence type="predicted"/>
<dbReference type="OrthoDB" id="974815at2"/>
<dbReference type="GO" id="GO:0009103">
    <property type="term" value="P:lipopolysaccharide biosynthetic process"/>
    <property type="evidence" value="ECO:0007669"/>
    <property type="project" value="UniProtKB-ARBA"/>
</dbReference>
<feature type="transmembrane region" description="Helical" evidence="8">
    <location>
        <begin position="152"/>
        <end position="170"/>
    </location>
</feature>
<feature type="transmembrane region" description="Helical" evidence="8">
    <location>
        <begin position="96"/>
        <end position="114"/>
    </location>
</feature>
<evidence type="ECO:0000256" key="8">
    <source>
        <dbReference type="SAM" id="Phobius"/>
    </source>
</evidence>
<dbReference type="eggNOG" id="ENOG5030N0J">
    <property type="taxonomic scope" value="Bacteria"/>
</dbReference>
<dbReference type="EMBL" id="AAWS01000005">
    <property type="protein sequence ID" value="EAY30884.1"/>
    <property type="molecule type" value="Genomic_DNA"/>
</dbReference>
<feature type="transmembrane region" description="Helical" evidence="8">
    <location>
        <begin position="321"/>
        <end position="337"/>
    </location>
</feature>
<feature type="transmembrane region" description="Helical" evidence="8">
    <location>
        <begin position="349"/>
        <end position="365"/>
    </location>
</feature>
<keyword evidence="7 8" id="KW-0472">Membrane</keyword>
<evidence type="ECO:0000256" key="7">
    <source>
        <dbReference type="ARBA" id="ARBA00023136"/>
    </source>
</evidence>
<feature type="transmembrane region" description="Helical" evidence="8">
    <location>
        <begin position="9"/>
        <end position="28"/>
    </location>
</feature>
<keyword evidence="2" id="KW-1003">Cell membrane</keyword>
<dbReference type="RefSeq" id="WP_002694595.1">
    <property type="nucleotide sequence ID" value="NZ_AAWS01000005.1"/>
</dbReference>
<reference evidence="9 10" key="1">
    <citation type="submission" date="2007-01" db="EMBL/GenBank/DDBJ databases">
        <authorList>
            <person name="Haygood M."/>
            <person name="Podell S."/>
            <person name="Anderson C."/>
            <person name="Hopkinson B."/>
            <person name="Roe K."/>
            <person name="Barbeau K."/>
            <person name="Gaasterland T."/>
            <person name="Ferriera S."/>
            <person name="Johnson J."/>
            <person name="Kravitz S."/>
            <person name="Beeson K."/>
            <person name="Sutton G."/>
            <person name="Rogers Y.-H."/>
            <person name="Friedman R."/>
            <person name="Frazier M."/>
            <person name="Venter J.C."/>
        </authorList>
    </citation>
    <scope>NUCLEOTIDE SEQUENCE [LARGE SCALE GENOMIC DNA]</scope>
    <source>
        <strain evidence="9 10">ATCC 23134</strain>
    </source>
</reference>
<evidence type="ECO:0000256" key="5">
    <source>
        <dbReference type="ARBA" id="ARBA00022692"/>
    </source>
</evidence>
<name>A1ZFW0_MICM2</name>
<dbReference type="PANTHER" id="PTHR33908:SF11">
    <property type="entry name" value="MEMBRANE PROTEIN"/>
    <property type="match status" value="1"/>
</dbReference>
<dbReference type="AlphaFoldDB" id="A1ZFW0"/>
<feature type="transmembrane region" description="Helical" evidence="8">
    <location>
        <begin position="216"/>
        <end position="238"/>
    </location>
</feature>
<comment type="subcellular location">
    <subcellularLocation>
        <location evidence="1">Cell membrane</location>
        <topology evidence="1">Multi-pass membrane protein</topology>
    </subcellularLocation>
</comment>
<feature type="transmembrane region" description="Helical" evidence="8">
    <location>
        <begin position="182"/>
        <end position="209"/>
    </location>
</feature>
<gene>
    <name evidence="9" type="ORF">M23134_01208</name>
</gene>
<keyword evidence="5 8" id="KW-0812">Transmembrane</keyword>
<evidence type="ECO:0000256" key="6">
    <source>
        <dbReference type="ARBA" id="ARBA00022989"/>
    </source>
</evidence>
<organism evidence="9 10">
    <name type="scientific">Microscilla marina ATCC 23134</name>
    <dbReference type="NCBI Taxonomy" id="313606"/>
    <lineage>
        <taxon>Bacteria</taxon>
        <taxon>Pseudomonadati</taxon>
        <taxon>Bacteroidota</taxon>
        <taxon>Cytophagia</taxon>
        <taxon>Cytophagales</taxon>
        <taxon>Microscillaceae</taxon>
        <taxon>Microscilla</taxon>
    </lineage>
</organism>
<dbReference type="GO" id="GO:0005886">
    <property type="term" value="C:plasma membrane"/>
    <property type="evidence" value="ECO:0007669"/>
    <property type="project" value="UniProtKB-SubCell"/>
</dbReference>
<evidence type="ECO:0000256" key="3">
    <source>
        <dbReference type="ARBA" id="ARBA00022676"/>
    </source>
</evidence>
<evidence type="ECO:0000256" key="2">
    <source>
        <dbReference type="ARBA" id="ARBA00022475"/>
    </source>
</evidence>
<evidence type="ECO:0000313" key="10">
    <source>
        <dbReference type="Proteomes" id="UP000004095"/>
    </source>
</evidence>
<evidence type="ECO:0000256" key="4">
    <source>
        <dbReference type="ARBA" id="ARBA00022679"/>
    </source>
</evidence>
<dbReference type="GO" id="GO:0016763">
    <property type="term" value="F:pentosyltransferase activity"/>
    <property type="evidence" value="ECO:0007669"/>
    <property type="project" value="TreeGrafter"/>
</dbReference>
<feature type="transmembrane region" description="Helical" evidence="8">
    <location>
        <begin position="297"/>
        <end position="315"/>
    </location>
</feature>
<dbReference type="InterPro" id="IPR050297">
    <property type="entry name" value="LipidA_mod_glycosyltrf_83"/>
</dbReference>
<feature type="transmembrane region" description="Helical" evidence="8">
    <location>
        <begin position="72"/>
        <end position="89"/>
    </location>
</feature>
<dbReference type="Proteomes" id="UP000004095">
    <property type="component" value="Unassembled WGS sequence"/>
</dbReference>
<protein>
    <submittedName>
        <fullName evidence="9">Membrane protein, putative</fullName>
    </submittedName>
</protein>
<feature type="transmembrane region" description="Helical" evidence="8">
    <location>
        <begin position="126"/>
        <end position="145"/>
    </location>
</feature>
<dbReference type="PANTHER" id="PTHR33908">
    <property type="entry name" value="MANNOSYLTRANSFERASE YKCB-RELATED"/>
    <property type="match status" value="1"/>
</dbReference>
<sequence length="501" mass="57928">MKLSSKRPFIFSLFFGVFVGVFVLLQFFTLHTSPLPWFDETFFASIAWHWANTGKLVPQVAIFTEVKLYGPVYFWLTGTSFQLFGFGIASFRLVNLIAGGVVVWLSSGLFGQLYQHYLPKKTNWRLWQKGWWLLLLTDPLYYLVMHEGRMDLLALSFALGSMYLLMPGLLRAQTLPWYQVAASGLMVALASLTTPRVAFIFVPLTVALVWQWRRQLPLLMLWGSCIIGLYSSWVYVAFGSLPRFVDTYLGQNEAIKDSLVGWFVGGVGYVPRHSYVLIATALLASILLLYKYPRRFWVAPIMVGLGSIGLFYCLVRDYGQYSVFILPFYYLLIFYSLSQLPARRYHLRMYPLILLAMFNLSYFALKNLQVVASLPQRQPPQVTQFVQKHIPKGARVIGEPMYFYAVLQAGSYYQYMDLYGTTADREARQRTQYKYQYLVVTDHLRQRKPAIVKYYLSQGKFRRVARLAIAPSALSREITRWGLLSNVERAGYNCVIYRRIF</sequence>
<accession>A1ZFW0</accession>